<evidence type="ECO:0000313" key="1">
    <source>
        <dbReference type="EMBL" id="CCI47638.1"/>
    </source>
</evidence>
<organism evidence="1 2">
    <name type="scientific">Albugo candida</name>
    <dbReference type="NCBI Taxonomy" id="65357"/>
    <lineage>
        <taxon>Eukaryota</taxon>
        <taxon>Sar</taxon>
        <taxon>Stramenopiles</taxon>
        <taxon>Oomycota</taxon>
        <taxon>Peronosporomycetes</taxon>
        <taxon>Albuginales</taxon>
        <taxon>Albuginaceae</taxon>
        <taxon>Albugo</taxon>
    </lineage>
</organism>
<name>A0A024GL70_9STRA</name>
<sequence>MGSIPKCALERSISFVEIKCDLIKNHLASREVVSVSAIAIDPTSAIINNDNPEIDSFSPQESQQSHKASCDEYKKHQLCKRYIIHECWLSTSSVKRIQIVTKACIMYLFKCFMGSFLADMIDSVTVGHLTAFAAKFLDLFFIKRVNAVMKTNRMMLPDLQAKSLTHQNSAHAINHILTIAQSRI</sequence>
<accession>A0A024GL70</accession>
<dbReference type="AlphaFoldDB" id="A0A024GL70"/>
<keyword evidence="2" id="KW-1185">Reference proteome</keyword>
<proteinExistence type="predicted"/>
<evidence type="ECO:0000313" key="2">
    <source>
        <dbReference type="Proteomes" id="UP000053237"/>
    </source>
</evidence>
<dbReference type="EMBL" id="CAIX01000179">
    <property type="protein sequence ID" value="CCI47638.1"/>
    <property type="molecule type" value="Genomic_DNA"/>
</dbReference>
<dbReference type="Proteomes" id="UP000053237">
    <property type="component" value="Unassembled WGS sequence"/>
</dbReference>
<comment type="caution">
    <text evidence="1">The sequence shown here is derived from an EMBL/GenBank/DDBJ whole genome shotgun (WGS) entry which is preliminary data.</text>
</comment>
<gene>
    <name evidence="1" type="ORF">BN9_086450</name>
</gene>
<dbReference type="InParanoid" id="A0A024GL70"/>
<reference evidence="1 2" key="1">
    <citation type="submission" date="2012-05" db="EMBL/GenBank/DDBJ databases">
        <title>Recombination and specialization in a pathogen metapopulation.</title>
        <authorList>
            <person name="Gardiner A."/>
            <person name="Kemen E."/>
            <person name="Schultz-Larsen T."/>
            <person name="MacLean D."/>
            <person name="Van Oosterhout C."/>
            <person name="Jones J.D.G."/>
        </authorList>
    </citation>
    <scope>NUCLEOTIDE SEQUENCE [LARGE SCALE GENOMIC DNA]</scope>
    <source>
        <strain evidence="1 2">Ac Nc2</strain>
    </source>
</reference>
<protein>
    <submittedName>
        <fullName evidence="1">Uncharacterized protein</fullName>
    </submittedName>
</protein>